<dbReference type="OrthoDB" id="7824597at2"/>
<accession>A0A317FGQ7</accession>
<dbReference type="Gene3D" id="1.10.3700.10">
    <property type="entry name" value="AGR C 984p-like"/>
    <property type="match status" value="1"/>
</dbReference>
<proteinExistence type="predicted"/>
<organism evidence="1 2">
    <name type="scientific">Falsiroseomonas bella</name>
    <dbReference type="NCBI Taxonomy" id="2184016"/>
    <lineage>
        <taxon>Bacteria</taxon>
        <taxon>Pseudomonadati</taxon>
        <taxon>Pseudomonadota</taxon>
        <taxon>Alphaproteobacteria</taxon>
        <taxon>Acetobacterales</taxon>
        <taxon>Roseomonadaceae</taxon>
        <taxon>Falsiroseomonas</taxon>
    </lineage>
</organism>
<dbReference type="SUPFAM" id="SSF158837">
    <property type="entry name" value="AGR C 984p-like"/>
    <property type="match status" value="1"/>
</dbReference>
<gene>
    <name evidence="1" type="ORF">DFH01_02855</name>
</gene>
<protein>
    <recommendedName>
        <fullName evidence="3">DUF1217 domain-containing protein</fullName>
    </recommendedName>
</protein>
<reference evidence="2" key="1">
    <citation type="submission" date="2018-05" db="EMBL/GenBank/DDBJ databases">
        <authorList>
            <person name="Du Z."/>
            <person name="Wang X."/>
        </authorList>
    </citation>
    <scope>NUCLEOTIDE SEQUENCE [LARGE SCALE GENOMIC DNA]</scope>
    <source>
        <strain evidence="2">CQN31</strain>
    </source>
</reference>
<comment type="caution">
    <text evidence="1">The sequence shown here is derived from an EMBL/GenBank/DDBJ whole genome shotgun (WGS) entry which is preliminary data.</text>
</comment>
<sequence>MLAGIGGLNALSVAERQGAALQDRFAARRDVAADMARFRERAPQIADAEALLKDRRTLTVVLEAFQLESEIDKRAMLRKVLTEDPAAEGSLVNRLTDPRWKQLAQAFAGGTTAPLADGALVERIVSGALTNRYEKAMGDANPGLREALYFKRMAGNASTIAQLMSDRALATVARGALGLPEQFGLLSFEQQRDLLTRRIDVADLKDPKAVSRMAQRYVAQLSATQTGAPMASLLDGSGSANGIATLAMGLRRTV</sequence>
<dbReference type="InterPro" id="IPR010626">
    <property type="entry name" value="DUF1217"/>
</dbReference>
<keyword evidence="2" id="KW-1185">Reference proteome</keyword>
<dbReference type="Proteomes" id="UP000245765">
    <property type="component" value="Unassembled WGS sequence"/>
</dbReference>
<dbReference type="Pfam" id="PF06748">
    <property type="entry name" value="DUF1217"/>
    <property type="match status" value="1"/>
</dbReference>
<dbReference type="InterPro" id="IPR023157">
    <property type="entry name" value="AGR-C-984p-like_sf"/>
</dbReference>
<evidence type="ECO:0000313" key="2">
    <source>
        <dbReference type="Proteomes" id="UP000245765"/>
    </source>
</evidence>
<dbReference type="RefSeq" id="WP_109868872.1">
    <property type="nucleotide sequence ID" value="NZ_QGNA01000001.1"/>
</dbReference>
<dbReference type="EMBL" id="QGNA01000001">
    <property type="protein sequence ID" value="PWS38251.1"/>
    <property type="molecule type" value="Genomic_DNA"/>
</dbReference>
<evidence type="ECO:0008006" key="3">
    <source>
        <dbReference type="Google" id="ProtNLM"/>
    </source>
</evidence>
<dbReference type="AlphaFoldDB" id="A0A317FGQ7"/>
<evidence type="ECO:0000313" key="1">
    <source>
        <dbReference type="EMBL" id="PWS38251.1"/>
    </source>
</evidence>
<name>A0A317FGQ7_9PROT</name>